<dbReference type="SUPFAM" id="SSF52833">
    <property type="entry name" value="Thioredoxin-like"/>
    <property type="match status" value="1"/>
</dbReference>
<reference evidence="4 5" key="1">
    <citation type="submission" date="2019-05" db="EMBL/GenBank/DDBJ databases">
        <authorList>
            <consortium name="Pathogen Informatics"/>
        </authorList>
    </citation>
    <scope>NUCLEOTIDE SEQUENCE [LARGE SCALE GENOMIC DNA]</scope>
    <source>
        <strain evidence="4 5">NCTC11429</strain>
    </source>
</reference>
<dbReference type="InterPro" id="IPR012336">
    <property type="entry name" value="Thioredoxin-like_fold"/>
</dbReference>
<dbReference type="PANTHER" id="PTHR13887">
    <property type="entry name" value="GLUTATHIONE S-TRANSFERASE KAPPA"/>
    <property type="match status" value="1"/>
</dbReference>
<evidence type="ECO:0000313" key="5">
    <source>
        <dbReference type="Proteomes" id="UP000308196"/>
    </source>
</evidence>
<dbReference type="RefSeq" id="WP_028069762.1">
    <property type="nucleotide sequence ID" value="NZ_CP141191.1"/>
</dbReference>
<name>A0A4U9VKS3_9SPHI</name>
<dbReference type="EMBL" id="JBEOQB010000007">
    <property type="protein sequence ID" value="MEZ0454262.1"/>
    <property type="molecule type" value="Genomic_DNA"/>
</dbReference>
<feature type="domain" description="Thioredoxin" evidence="2">
    <location>
        <begin position="1"/>
        <end position="171"/>
    </location>
</feature>
<dbReference type="KEGG" id="stha:NCTC11429_02965"/>
<dbReference type="GeneID" id="78463658"/>
<dbReference type="PANTHER" id="PTHR13887:SF55">
    <property type="entry name" value="SLR0313 PROTEIN"/>
    <property type="match status" value="1"/>
</dbReference>
<proteinExistence type="inferred from homology"/>
<reference evidence="3 6" key="2">
    <citation type="submission" date="2024-06" db="EMBL/GenBank/DDBJ databases">
        <title>Soil Sphingobacterium thalpophilum.</title>
        <authorList>
            <person name="Yang J."/>
            <person name="Li J."/>
        </authorList>
    </citation>
    <scope>NUCLEOTIDE SEQUENCE [LARGE SCALE GENOMIC DNA]</scope>
    <source>
        <strain evidence="3 6">22g91tb</strain>
    </source>
</reference>
<gene>
    <name evidence="4" type="primary">bdbD</name>
    <name evidence="3" type="ORF">ABTW24_21910</name>
    <name evidence="4" type="ORF">NCTC11429_02965</name>
</gene>
<protein>
    <submittedName>
        <fullName evidence="4">Thiol-disulfide oxidoreductase D</fullName>
    </submittedName>
    <submittedName>
        <fullName evidence="3">Thioredoxin domain-containing protein</fullName>
    </submittedName>
</protein>
<sequence>MALRPKVSNADHSQGNQQADLTIVEYGDYQCPHCAAAHGVLKPMMAELGEQIRFVFRNFPLSEMHPYARPAARAAEAASRQGKFWEMHDRIYEHQDALSTRLLSDLAEQLGVDMEKFRSDLEDEGIEEKIDADFESGMMSGVNGTPTFFVNGQKFDGGAEDLVRMLNENRI</sequence>
<dbReference type="Pfam" id="PF13462">
    <property type="entry name" value="Thioredoxin_4"/>
    <property type="match status" value="1"/>
</dbReference>
<dbReference type="InterPro" id="IPR036249">
    <property type="entry name" value="Thioredoxin-like_sf"/>
</dbReference>
<accession>A0A4U9VKS3</accession>
<dbReference type="AlphaFoldDB" id="A0A4U9VKS3"/>
<keyword evidence="6" id="KW-1185">Reference proteome</keyword>
<dbReference type="EMBL" id="LR590484">
    <property type="protein sequence ID" value="VTR44004.1"/>
    <property type="molecule type" value="Genomic_DNA"/>
</dbReference>
<dbReference type="InterPro" id="IPR013766">
    <property type="entry name" value="Thioredoxin_domain"/>
</dbReference>
<dbReference type="PROSITE" id="PS51352">
    <property type="entry name" value="THIOREDOXIN_2"/>
    <property type="match status" value="1"/>
</dbReference>
<evidence type="ECO:0000256" key="1">
    <source>
        <dbReference type="ARBA" id="ARBA00005791"/>
    </source>
</evidence>
<evidence type="ECO:0000259" key="2">
    <source>
        <dbReference type="PROSITE" id="PS51352"/>
    </source>
</evidence>
<dbReference type="Gene3D" id="3.40.30.10">
    <property type="entry name" value="Glutaredoxin"/>
    <property type="match status" value="1"/>
</dbReference>
<comment type="similarity">
    <text evidence="1">Belongs to the thioredoxin family. DsbA subfamily.</text>
</comment>
<evidence type="ECO:0000313" key="4">
    <source>
        <dbReference type="EMBL" id="VTR44004.1"/>
    </source>
</evidence>
<evidence type="ECO:0000313" key="3">
    <source>
        <dbReference type="EMBL" id="MEZ0454262.1"/>
    </source>
</evidence>
<organism evidence="4 5">
    <name type="scientific">Sphingobacterium thalpophilum</name>
    <dbReference type="NCBI Taxonomy" id="259"/>
    <lineage>
        <taxon>Bacteria</taxon>
        <taxon>Pseudomonadati</taxon>
        <taxon>Bacteroidota</taxon>
        <taxon>Sphingobacteriia</taxon>
        <taxon>Sphingobacteriales</taxon>
        <taxon>Sphingobacteriaceae</taxon>
        <taxon>Sphingobacterium</taxon>
    </lineage>
</organism>
<dbReference type="Proteomes" id="UP001566204">
    <property type="component" value="Unassembled WGS sequence"/>
</dbReference>
<evidence type="ECO:0000313" key="6">
    <source>
        <dbReference type="Proteomes" id="UP001566204"/>
    </source>
</evidence>
<dbReference type="STRING" id="1123265.GCA_000686625_02645"/>
<dbReference type="Proteomes" id="UP000308196">
    <property type="component" value="Chromosome"/>
</dbReference>